<dbReference type="InterPro" id="IPR036890">
    <property type="entry name" value="HATPase_C_sf"/>
</dbReference>
<feature type="domain" description="Signal transduction histidine kinase internal region" evidence="15">
    <location>
        <begin position="371"/>
        <end position="449"/>
    </location>
</feature>
<dbReference type="RefSeq" id="WP_044616712.1">
    <property type="nucleotide sequence ID" value="NZ_CP007142.1"/>
</dbReference>
<reference evidence="17 18" key="1">
    <citation type="submission" date="2014-01" db="EMBL/GenBank/DDBJ databases">
        <title>Full genme sequencing of cellulolytic bacterium Gynuella sunshinyii YC6258T gen. nov., sp. nov.</title>
        <authorList>
            <person name="Khan H."/>
            <person name="Chung E.J."/>
            <person name="Chung Y.R."/>
        </authorList>
    </citation>
    <scope>NUCLEOTIDE SEQUENCE [LARGE SCALE GENOMIC DNA]</scope>
    <source>
        <strain evidence="17 18">YC6258</strain>
    </source>
</reference>
<evidence type="ECO:0000256" key="14">
    <source>
        <dbReference type="SAM" id="Phobius"/>
    </source>
</evidence>
<feature type="transmembrane region" description="Helical" evidence="14">
    <location>
        <begin position="74"/>
        <end position="94"/>
    </location>
</feature>
<feature type="transmembrane region" description="Helical" evidence="14">
    <location>
        <begin position="45"/>
        <end position="62"/>
    </location>
</feature>
<name>A0A0C5VL77_9GAMM</name>
<evidence type="ECO:0000256" key="12">
    <source>
        <dbReference type="ARBA" id="ARBA00023012"/>
    </source>
</evidence>
<dbReference type="HOGENOM" id="CLU_020473_3_3_6"/>
<dbReference type="InterPro" id="IPR050640">
    <property type="entry name" value="Bact_2-comp_sensor_kinase"/>
</dbReference>
<organism evidence="17 18">
    <name type="scientific">Gynuella sunshinyii YC6258</name>
    <dbReference type="NCBI Taxonomy" id="1445510"/>
    <lineage>
        <taxon>Bacteria</taxon>
        <taxon>Pseudomonadati</taxon>
        <taxon>Pseudomonadota</taxon>
        <taxon>Gammaproteobacteria</taxon>
        <taxon>Oceanospirillales</taxon>
        <taxon>Saccharospirillaceae</taxon>
        <taxon>Gynuella</taxon>
    </lineage>
</organism>
<dbReference type="STRING" id="1445510.YC6258_02069"/>
<keyword evidence="18" id="KW-1185">Reference proteome</keyword>
<feature type="transmembrane region" description="Helical" evidence="14">
    <location>
        <begin position="142"/>
        <end position="164"/>
    </location>
</feature>
<dbReference type="AlphaFoldDB" id="A0A0C5VL77"/>
<feature type="domain" description="Signal transduction histidine kinase 5TM receptor LytS transmembrane region" evidence="16">
    <location>
        <begin position="29"/>
        <end position="199"/>
    </location>
</feature>
<dbReference type="EMBL" id="CP007142">
    <property type="protein sequence ID" value="AJQ94113.1"/>
    <property type="molecule type" value="Genomic_DNA"/>
</dbReference>
<dbReference type="Gene3D" id="3.30.565.10">
    <property type="entry name" value="Histidine kinase-like ATPase, C-terminal domain"/>
    <property type="match status" value="1"/>
</dbReference>
<keyword evidence="11 14" id="KW-1133">Transmembrane helix</keyword>
<dbReference type="GO" id="GO:0071555">
    <property type="term" value="P:cell wall organization"/>
    <property type="evidence" value="ECO:0007669"/>
    <property type="project" value="InterPro"/>
</dbReference>
<dbReference type="InterPro" id="IPR029016">
    <property type="entry name" value="GAF-like_dom_sf"/>
</dbReference>
<keyword evidence="8" id="KW-0547">Nucleotide-binding</keyword>
<evidence type="ECO:0000256" key="2">
    <source>
        <dbReference type="ARBA" id="ARBA00004651"/>
    </source>
</evidence>
<dbReference type="SUPFAM" id="SSF55781">
    <property type="entry name" value="GAF domain-like"/>
    <property type="match status" value="1"/>
</dbReference>
<comment type="catalytic activity">
    <reaction evidence="1">
        <text>ATP + protein L-histidine = ADP + protein N-phospho-L-histidine.</text>
        <dbReference type="EC" id="2.7.13.3"/>
    </reaction>
</comment>
<evidence type="ECO:0000256" key="11">
    <source>
        <dbReference type="ARBA" id="ARBA00022989"/>
    </source>
</evidence>
<dbReference type="InterPro" id="IPR011620">
    <property type="entry name" value="Sig_transdc_His_kinase_LytS_TM"/>
</dbReference>
<evidence type="ECO:0000256" key="13">
    <source>
        <dbReference type="ARBA" id="ARBA00023136"/>
    </source>
</evidence>
<keyword evidence="4" id="KW-1003">Cell membrane</keyword>
<sequence>MSFDWRLLLSLAQQMSIFLVIAYLFSRTPVFAPMTNLSLRLPHKILIYLIFSGFCILGTYFGQPVNDAIANTRAVGAVLGGLFGGPVIGFLVGLTGGLHRYTLGGFTDLACAISTTWEGLLAGLVHFFILKSRRNPDALYSPMLAAIVTFCAEVSQMLIILLVAKPFTEAVHLVSLIATPMLVANSIGAGLFMAMIRDRKSIYEKYSVTYSAKALQLASRMMGIFRHGFDREHANDVARIILEETGVSAVALTDREQVIAFVGMGDDHHLPGKPISSKVTLHAIEHNQVMFVDGIDVPYKCSRQKNCPLGSTLVIPLRSDNEVIGTVKLYESKRRLFLNINRTLGEGIAHILEEQLLNSRYQQQKQLLVESELKLVRAQINPHFLFNALNTITAVIRKDANKARELVGDLAIFLRTNLKRTEDISTLAQELEHTRSYLHVEQTRFSDQLVISQDIDSAFEQYRLPSFTVQPLVENAIKHGTSQSLETGELKLYSTVREERPYLVIEDNAGLYPDEDPLQSNSPEHQGLGLHIVNTRLKNLLGSQNGLLVESEPHRYTRVLVPLQNE</sequence>
<dbReference type="SUPFAM" id="SSF55874">
    <property type="entry name" value="ATPase domain of HSP90 chaperone/DNA topoisomerase II/histidine kinase"/>
    <property type="match status" value="1"/>
</dbReference>
<keyword evidence="10" id="KW-0067">ATP-binding</keyword>
<evidence type="ECO:0000256" key="1">
    <source>
        <dbReference type="ARBA" id="ARBA00000085"/>
    </source>
</evidence>
<keyword evidence="5" id="KW-0597">Phosphoprotein</keyword>
<evidence type="ECO:0000256" key="9">
    <source>
        <dbReference type="ARBA" id="ARBA00022777"/>
    </source>
</evidence>
<dbReference type="GO" id="GO:0000155">
    <property type="term" value="F:phosphorelay sensor kinase activity"/>
    <property type="evidence" value="ECO:0007669"/>
    <property type="project" value="InterPro"/>
</dbReference>
<feature type="transmembrane region" description="Helical" evidence="14">
    <location>
        <begin position="7"/>
        <end position="25"/>
    </location>
</feature>
<evidence type="ECO:0000256" key="4">
    <source>
        <dbReference type="ARBA" id="ARBA00022475"/>
    </source>
</evidence>
<keyword evidence="12" id="KW-0902">Two-component regulatory system</keyword>
<dbReference type="EC" id="2.7.13.3" evidence="3"/>
<dbReference type="Proteomes" id="UP000032266">
    <property type="component" value="Chromosome"/>
</dbReference>
<dbReference type="Gene3D" id="3.30.450.40">
    <property type="match status" value="1"/>
</dbReference>
<evidence type="ECO:0000313" key="18">
    <source>
        <dbReference type="Proteomes" id="UP000032266"/>
    </source>
</evidence>
<dbReference type="InterPro" id="IPR010559">
    <property type="entry name" value="Sig_transdc_His_kin_internal"/>
</dbReference>
<keyword evidence="7 14" id="KW-0812">Transmembrane</keyword>
<dbReference type="GO" id="GO:0005524">
    <property type="term" value="F:ATP binding"/>
    <property type="evidence" value="ECO:0007669"/>
    <property type="project" value="UniProtKB-KW"/>
</dbReference>
<dbReference type="Pfam" id="PF15714">
    <property type="entry name" value="SpoVT_C"/>
    <property type="match status" value="1"/>
</dbReference>
<evidence type="ECO:0000256" key="8">
    <source>
        <dbReference type="ARBA" id="ARBA00022741"/>
    </source>
</evidence>
<dbReference type="Pfam" id="PF06580">
    <property type="entry name" value="His_kinase"/>
    <property type="match status" value="1"/>
</dbReference>
<evidence type="ECO:0000256" key="6">
    <source>
        <dbReference type="ARBA" id="ARBA00022679"/>
    </source>
</evidence>
<evidence type="ECO:0000259" key="16">
    <source>
        <dbReference type="Pfam" id="PF07694"/>
    </source>
</evidence>
<evidence type="ECO:0000313" key="17">
    <source>
        <dbReference type="EMBL" id="AJQ94113.1"/>
    </source>
</evidence>
<gene>
    <name evidence="17" type="ORF">YC6258_02069</name>
</gene>
<keyword evidence="6 17" id="KW-0808">Transferase</keyword>
<evidence type="ECO:0000259" key="15">
    <source>
        <dbReference type="Pfam" id="PF06580"/>
    </source>
</evidence>
<evidence type="ECO:0000256" key="10">
    <source>
        <dbReference type="ARBA" id="ARBA00022840"/>
    </source>
</evidence>
<proteinExistence type="predicted"/>
<dbReference type="PATRIC" id="fig|1445510.3.peg.2025"/>
<dbReference type="OrthoDB" id="2514702at2"/>
<comment type="subcellular location">
    <subcellularLocation>
        <location evidence="2">Cell membrane</location>
        <topology evidence="2">Multi-pass membrane protein</topology>
    </subcellularLocation>
</comment>
<keyword evidence="13 14" id="KW-0472">Membrane</keyword>
<accession>A0A0C5VL77</accession>
<feature type="transmembrane region" description="Helical" evidence="14">
    <location>
        <begin position="106"/>
        <end position="130"/>
    </location>
</feature>
<protein>
    <recommendedName>
        <fullName evidence="3">histidine kinase</fullName>
        <ecNumber evidence="3">2.7.13.3</ecNumber>
    </recommendedName>
</protein>
<evidence type="ECO:0000256" key="7">
    <source>
        <dbReference type="ARBA" id="ARBA00022692"/>
    </source>
</evidence>
<dbReference type="KEGG" id="gsn:YC6258_02069"/>
<dbReference type="GO" id="GO:0005886">
    <property type="term" value="C:plasma membrane"/>
    <property type="evidence" value="ECO:0007669"/>
    <property type="project" value="UniProtKB-SubCell"/>
</dbReference>
<feature type="transmembrane region" description="Helical" evidence="14">
    <location>
        <begin position="170"/>
        <end position="196"/>
    </location>
</feature>
<dbReference type="PANTHER" id="PTHR34220:SF10">
    <property type="entry name" value="SENSOR HISTIDINE KINASE BTSS"/>
    <property type="match status" value="1"/>
</dbReference>
<dbReference type="Pfam" id="PF07694">
    <property type="entry name" value="5TM-5TMR_LYT"/>
    <property type="match status" value="1"/>
</dbReference>
<evidence type="ECO:0000256" key="3">
    <source>
        <dbReference type="ARBA" id="ARBA00012438"/>
    </source>
</evidence>
<dbReference type="PANTHER" id="PTHR34220">
    <property type="entry name" value="SENSOR HISTIDINE KINASE YPDA"/>
    <property type="match status" value="1"/>
</dbReference>
<keyword evidence="9" id="KW-0418">Kinase</keyword>
<evidence type="ECO:0000256" key="5">
    <source>
        <dbReference type="ARBA" id="ARBA00022553"/>
    </source>
</evidence>